<sequence>VVAGSVYVLLCLDRHMDDMPDLTDHIRQSHMVR</sequence>
<evidence type="ECO:0000313" key="2">
    <source>
        <dbReference type="Proteomes" id="UP000887013"/>
    </source>
</evidence>
<dbReference type="EMBL" id="BMAW01041786">
    <property type="protein sequence ID" value="GFS30738.1"/>
    <property type="molecule type" value="Genomic_DNA"/>
</dbReference>
<feature type="non-terminal residue" evidence="1">
    <location>
        <position position="1"/>
    </location>
</feature>
<proteinExistence type="predicted"/>
<gene>
    <name evidence="1" type="ORF">NPIL_696501</name>
</gene>
<evidence type="ECO:0000313" key="1">
    <source>
        <dbReference type="EMBL" id="GFS30738.1"/>
    </source>
</evidence>
<reference evidence="1" key="1">
    <citation type="submission" date="2020-08" db="EMBL/GenBank/DDBJ databases">
        <title>Multicomponent nature underlies the extraordinary mechanical properties of spider dragline silk.</title>
        <authorList>
            <person name="Kono N."/>
            <person name="Nakamura H."/>
            <person name="Mori M."/>
            <person name="Yoshida Y."/>
            <person name="Ohtoshi R."/>
            <person name="Malay A.D."/>
            <person name="Moran D.A.P."/>
            <person name="Tomita M."/>
            <person name="Numata K."/>
            <person name="Arakawa K."/>
        </authorList>
    </citation>
    <scope>NUCLEOTIDE SEQUENCE</scope>
</reference>
<dbReference type="Proteomes" id="UP000887013">
    <property type="component" value="Unassembled WGS sequence"/>
</dbReference>
<comment type="caution">
    <text evidence="1">The sequence shown here is derived from an EMBL/GenBank/DDBJ whole genome shotgun (WGS) entry which is preliminary data.</text>
</comment>
<name>A0A8X6I741_NEPPI</name>
<organism evidence="1 2">
    <name type="scientific">Nephila pilipes</name>
    <name type="common">Giant wood spider</name>
    <name type="synonym">Nephila maculata</name>
    <dbReference type="NCBI Taxonomy" id="299642"/>
    <lineage>
        <taxon>Eukaryota</taxon>
        <taxon>Metazoa</taxon>
        <taxon>Ecdysozoa</taxon>
        <taxon>Arthropoda</taxon>
        <taxon>Chelicerata</taxon>
        <taxon>Arachnida</taxon>
        <taxon>Araneae</taxon>
        <taxon>Araneomorphae</taxon>
        <taxon>Entelegynae</taxon>
        <taxon>Araneoidea</taxon>
        <taxon>Nephilidae</taxon>
        <taxon>Nephila</taxon>
    </lineage>
</organism>
<dbReference type="AlphaFoldDB" id="A0A8X6I741"/>
<protein>
    <submittedName>
        <fullName evidence="1">Uncharacterized protein</fullName>
    </submittedName>
</protein>
<keyword evidence="2" id="KW-1185">Reference proteome</keyword>
<accession>A0A8X6I741</accession>